<dbReference type="Pfam" id="PF00067">
    <property type="entry name" value="p450"/>
    <property type="match status" value="2"/>
</dbReference>
<dbReference type="Proteomes" id="UP000663842">
    <property type="component" value="Unassembled WGS sequence"/>
</dbReference>
<evidence type="ECO:0000256" key="14">
    <source>
        <dbReference type="ARBA" id="ARBA00023004"/>
    </source>
</evidence>
<name>A0A819XIW0_9BILA</name>
<dbReference type="Gene3D" id="1.10.630.10">
    <property type="entry name" value="Cytochrome P450"/>
    <property type="match status" value="2"/>
</dbReference>
<feature type="domain" description="Flavodoxin-like" evidence="16">
    <location>
        <begin position="427"/>
        <end position="563"/>
    </location>
</feature>
<organism evidence="17 18">
    <name type="scientific">Rotaria magnacalcarata</name>
    <dbReference type="NCBI Taxonomy" id="392030"/>
    <lineage>
        <taxon>Eukaryota</taxon>
        <taxon>Metazoa</taxon>
        <taxon>Spiralia</taxon>
        <taxon>Gnathifera</taxon>
        <taxon>Rotifera</taxon>
        <taxon>Eurotatoria</taxon>
        <taxon>Bdelloidea</taxon>
        <taxon>Philodinida</taxon>
        <taxon>Philodinidae</taxon>
        <taxon>Rotaria</taxon>
    </lineage>
</organism>
<sequence length="792" mass="90872">MIKQIPQPPTKYWIGNVYELEPGNLLKSFERLKSLYGDIFRLTIFDKNLIVISSHELVNFVCDESKFDKIVTLVIEELRNVAHDGLFTAHTNETNWKLAHKILIPAFGPQAIRGMFPAMMDICSQLILRWERFAGEEIDVCDNFTRLTLDTIALCSFNYRFNNFYKDTMHRFVEAMVNTLIESGKRFQRFSIQNALMIRTARRYYADAAYVYHLCDEIIKERREHPIDVNDLLNRMIHGKDPETGYLLSDENIRYQIITFLVAGHETTSGLLSFTMYYLLKNPHALQKAREEADQYNEITVDKLSKLKYIDAVLKETLRLQPTAPFFTVQTKKPFGNGQRACIGRPFAWQESLLTIALILKHFHIEFVDPSYDLRFKQTLTIKPEDLKIRVRPRQRMEILLNPNIKRTEKSEEKNVHEINKENLQSMLILYGSNSGSCQSFAETLASEVLLYGYNATVATLDSSIGHLPSDRPIIIITASYEGKPCENAKQFVAYLETKPKLEINYAVFGAGHHDWVDTYQKIPTYIDEMFGQAGGKRIIERGAGDAAGDLFGSFESWKENLLQVLRKDTDGKNMTNDEKLSIEIVNVTRNLGQIRDFGTVLQNKILVEASEIGPMKRHIEIKLPKGQTYRSGDYLAVLPTNPIETVFRVLKQFQLNTNSQIKIASSTHTFFPTNSPMSAFDILSGYVELNQPISKRQIETLTTLCKDKNEQVNLTNLAGDAYEKEILDKRISILDILEMYRSCELIFSQYLRMLPSLHIRQYSISSSPLWNSEIVTLTYDVHCSPSLSGLG</sequence>
<keyword evidence="10" id="KW-0479">Metal-binding</keyword>
<dbReference type="PRINTS" id="PR00385">
    <property type="entry name" value="P450"/>
</dbReference>
<keyword evidence="15" id="KW-0503">Monooxygenase</keyword>
<dbReference type="CDD" id="cd11068">
    <property type="entry name" value="CYP120A1"/>
    <property type="match status" value="1"/>
</dbReference>
<dbReference type="PRINTS" id="PR00463">
    <property type="entry name" value="EP450I"/>
</dbReference>
<evidence type="ECO:0000256" key="7">
    <source>
        <dbReference type="ARBA" id="ARBA00022617"/>
    </source>
</evidence>
<dbReference type="SUPFAM" id="SSF52218">
    <property type="entry name" value="Flavoproteins"/>
    <property type="match status" value="1"/>
</dbReference>
<dbReference type="GO" id="GO:0020037">
    <property type="term" value="F:heme binding"/>
    <property type="evidence" value="ECO:0007669"/>
    <property type="project" value="InterPro"/>
</dbReference>
<dbReference type="Pfam" id="PF00258">
    <property type="entry name" value="Flavodoxin_1"/>
    <property type="match status" value="1"/>
</dbReference>
<evidence type="ECO:0000256" key="5">
    <source>
        <dbReference type="ARBA" id="ARBA00010617"/>
    </source>
</evidence>
<evidence type="ECO:0000256" key="11">
    <source>
        <dbReference type="ARBA" id="ARBA00022827"/>
    </source>
</evidence>
<protein>
    <recommendedName>
        <fullName evidence="16">Flavodoxin-like domain-containing protein</fullName>
    </recommendedName>
</protein>
<comment type="similarity">
    <text evidence="5">Belongs to the cytochrome P450 family.</text>
</comment>
<evidence type="ECO:0000256" key="12">
    <source>
        <dbReference type="ARBA" id="ARBA00022857"/>
    </source>
</evidence>
<dbReference type="GO" id="GO:0050660">
    <property type="term" value="F:flavin adenine dinucleotide binding"/>
    <property type="evidence" value="ECO:0007669"/>
    <property type="project" value="TreeGrafter"/>
</dbReference>
<dbReference type="GO" id="GO:0016705">
    <property type="term" value="F:oxidoreductase activity, acting on paired donors, with incorporation or reduction of molecular oxygen"/>
    <property type="evidence" value="ECO:0007669"/>
    <property type="project" value="InterPro"/>
</dbReference>
<evidence type="ECO:0000313" key="18">
    <source>
        <dbReference type="Proteomes" id="UP000663842"/>
    </source>
</evidence>
<dbReference type="PROSITE" id="PS50902">
    <property type="entry name" value="FLAVODOXIN_LIKE"/>
    <property type="match status" value="1"/>
</dbReference>
<evidence type="ECO:0000256" key="13">
    <source>
        <dbReference type="ARBA" id="ARBA00023002"/>
    </source>
</evidence>
<dbReference type="GO" id="GO:0003958">
    <property type="term" value="F:NADPH-hemoprotein reductase activity"/>
    <property type="evidence" value="ECO:0007669"/>
    <property type="project" value="TreeGrafter"/>
</dbReference>
<dbReference type="PANTHER" id="PTHR19384:SF127">
    <property type="entry name" value="BIFUNCTIONAL CYTOCHROME P450_NADPH--P450 REDUCTASE"/>
    <property type="match status" value="1"/>
</dbReference>
<reference evidence="17" key="1">
    <citation type="submission" date="2021-02" db="EMBL/GenBank/DDBJ databases">
        <authorList>
            <person name="Nowell W R."/>
        </authorList>
    </citation>
    <scope>NUCLEOTIDE SEQUENCE</scope>
</reference>
<dbReference type="GO" id="GO:0005506">
    <property type="term" value="F:iron ion binding"/>
    <property type="evidence" value="ECO:0007669"/>
    <property type="project" value="InterPro"/>
</dbReference>
<dbReference type="InterPro" id="IPR008254">
    <property type="entry name" value="Flavodoxin/NO_synth"/>
</dbReference>
<dbReference type="FunFam" id="1.10.630.10:FF:000040">
    <property type="entry name" value="Bifunctional cytochrome P450/NADPH--P450 reductase"/>
    <property type="match status" value="1"/>
</dbReference>
<keyword evidence="12" id="KW-0521">NADP</keyword>
<evidence type="ECO:0000256" key="4">
    <source>
        <dbReference type="ARBA" id="ARBA00010018"/>
    </source>
</evidence>
<dbReference type="InterPro" id="IPR036396">
    <property type="entry name" value="Cyt_P450_sf"/>
</dbReference>
<evidence type="ECO:0000256" key="10">
    <source>
        <dbReference type="ARBA" id="ARBA00022723"/>
    </source>
</evidence>
<keyword evidence="7" id="KW-0349">Heme</keyword>
<dbReference type="InterPro" id="IPR017972">
    <property type="entry name" value="Cyt_P450_CS"/>
</dbReference>
<evidence type="ECO:0000256" key="1">
    <source>
        <dbReference type="ARBA" id="ARBA00001917"/>
    </source>
</evidence>
<evidence type="ECO:0000256" key="6">
    <source>
        <dbReference type="ARBA" id="ARBA00022448"/>
    </source>
</evidence>
<dbReference type="SUPFAM" id="SSF48264">
    <property type="entry name" value="Cytochrome P450"/>
    <property type="match status" value="1"/>
</dbReference>
<dbReference type="InterPro" id="IPR017938">
    <property type="entry name" value="Riboflavin_synthase-like_b-brl"/>
</dbReference>
<evidence type="ECO:0000256" key="3">
    <source>
        <dbReference type="ARBA" id="ARBA00001974"/>
    </source>
</evidence>
<dbReference type="GO" id="GO:0004497">
    <property type="term" value="F:monooxygenase activity"/>
    <property type="evidence" value="ECO:0007669"/>
    <property type="project" value="UniProtKB-KW"/>
</dbReference>
<keyword evidence="9" id="KW-0288">FMN</keyword>
<evidence type="ECO:0000313" key="17">
    <source>
        <dbReference type="EMBL" id="CAF4143203.1"/>
    </source>
</evidence>
<dbReference type="GO" id="GO:0010181">
    <property type="term" value="F:FMN binding"/>
    <property type="evidence" value="ECO:0007669"/>
    <property type="project" value="InterPro"/>
</dbReference>
<keyword evidence="11" id="KW-0274">FAD</keyword>
<dbReference type="Gene3D" id="3.40.50.360">
    <property type="match status" value="1"/>
</dbReference>
<dbReference type="InterPro" id="IPR002401">
    <property type="entry name" value="Cyt_P450_E_grp-I"/>
</dbReference>
<accession>A0A819XIW0</accession>
<comment type="cofactor">
    <cofactor evidence="3">
        <name>FAD</name>
        <dbReference type="ChEBI" id="CHEBI:57692"/>
    </cofactor>
</comment>
<dbReference type="Gene3D" id="2.40.30.10">
    <property type="entry name" value="Translation factors"/>
    <property type="match status" value="1"/>
</dbReference>
<dbReference type="InterPro" id="IPR001128">
    <property type="entry name" value="Cyt_P450"/>
</dbReference>
<comment type="cofactor">
    <cofactor evidence="2">
        <name>heme</name>
        <dbReference type="ChEBI" id="CHEBI:30413"/>
    </cofactor>
</comment>
<dbReference type="Pfam" id="PF00667">
    <property type="entry name" value="FAD_binding_1"/>
    <property type="match status" value="1"/>
</dbReference>
<comment type="cofactor">
    <cofactor evidence="1">
        <name>FMN</name>
        <dbReference type="ChEBI" id="CHEBI:58210"/>
    </cofactor>
</comment>
<keyword evidence="8" id="KW-0285">Flavoprotein</keyword>
<dbReference type="InterPro" id="IPR003097">
    <property type="entry name" value="CysJ-like_FAD-binding"/>
</dbReference>
<keyword evidence="13" id="KW-0560">Oxidoreductase</keyword>
<feature type="non-terminal residue" evidence="17">
    <location>
        <position position="1"/>
    </location>
</feature>
<dbReference type="PANTHER" id="PTHR19384">
    <property type="entry name" value="NITRIC OXIDE SYNTHASE-RELATED"/>
    <property type="match status" value="1"/>
</dbReference>
<dbReference type="PROSITE" id="PS00086">
    <property type="entry name" value="CYTOCHROME_P450"/>
    <property type="match status" value="1"/>
</dbReference>
<dbReference type="InterPro" id="IPR023173">
    <property type="entry name" value="NADPH_Cyt_P450_Rdtase_alpha"/>
</dbReference>
<comment type="similarity">
    <text evidence="4">In the N-terminal section; belongs to the cytochrome P450 family.</text>
</comment>
<dbReference type="EMBL" id="CAJOBF010004546">
    <property type="protein sequence ID" value="CAF4143203.1"/>
    <property type="molecule type" value="Genomic_DNA"/>
</dbReference>
<gene>
    <name evidence="17" type="ORF">UXM345_LOCUS24688</name>
</gene>
<evidence type="ECO:0000256" key="15">
    <source>
        <dbReference type="ARBA" id="ARBA00023033"/>
    </source>
</evidence>
<dbReference type="InterPro" id="IPR029039">
    <property type="entry name" value="Flavoprotein-like_sf"/>
</dbReference>
<dbReference type="SUPFAM" id="SSF63380">
    <property type="entry name" value="Riboflavin synthase domain-like"/>
    <property type="match status" value="1"/>
</dbReference>
<dbReference type="AlphaFoldDB" id="A0A819XIW0"/>
<evidence type="ECO:0000256" key="8">
    <source>
        <dbReference type="ARBA" id="ARBA00022630"/>
    </source>
</evidence>
<evidence type="ECO:0000256" key="2">
    <source>
        <dbReference type="ARBA" id="ARBA00001971"/>
    </source>
</evidence>
<keyword evidence="14" id="KW-0408">Iron</keyword>
<keyword evidence="6" id="KW-0813">Transport</keyword>
<comment type="caution">
    <text evidence="17">The sequence shown here is derived from an EMBL/GenBank/DDBJ whole genome shotgun (WGS) entry which is preliminary data.</text>
</comment>
<evidence type="ECO:0000259" key="16">
    <source>
        <dbReference type="PROSITE" id="PS50902"/>
    </source>
</evidence>
<dbReference type="Gene3D" id="1.20.990.10">
    <property type="entry name" value="NADPH-cytochrome p450 Reductase, Chain A, domain 3"/>
    <property type="match status" value="1"/>
</dbReference>
<evidence type="ECO:0000256" key="9">
    <source>
        <dbReference type="ARBA" id="ARBA00022643"/>
    </source>
</evidence>
<dbReference type="GO" id="GO:0005829">
    <property type="term" value="C:cytosol"/>
    <property type="evidence" value="ECO:0007669"/>
    <property type="project" value="TreeGrafter"/>
</dbReference>
<proteinExistence type="inferred from homology"/>